<dbReference type="AlphaFoldDB" id="A0A9D5A8W1"/>
<comment type="caution">
    <text evidence="1">The sequence shown here is derived from an EMBL/GenBank/DDBJ whole genome shotgun (WGS) entry which is preliminary data.</text>
</comment>
<accession>A0A9D5A8W1</accession>
<dbReference type="PANTHER" id="PTHR32467">
    <property type="entry name" value="AP2-LIKE ETHYLENE-RESPONSIVE TRANSCRIPTION FACTOR"/>
    <property type="match status" value="1"/>
</dbReference>
<evidence type="ECO:0000313" key="1">
    <source>
        <dbReference type="EMBL" id="KAI5396830.1"/>
    </source>
</evidence>
<evidence type="ECO:0000313" key="2">
    <source>
        <dbReference type="Proteomes" id="UP001058974"/>
    </source>
</evidence>
<dbReference type="Gramene" id="Psat06G0288700-T1">
    <property type="protein sequence ID" value="KAI5396830.1"/>
    <property type="gene ID" value="KIW84_062887"/>
</dbReference>
<keyword evidence="2" id="KW-1185">Reference proteome</keyword>
<dbReference type="PANTHER" id="PTHR32467:SF101">
    <property type="entry name" value="AP2-LIKE ETHYLENE-RESPONSIVE TRANSCRIPTION FACTOR AIL6"/>
    <property type="match status" value="1"/>
</dbReference>
<name>A0A9D5A8W1_PEA</name>
<sequence length="258" mass="28416">MRSPVDRVSKSSSLRSLCKFLSLLLRSRCYLEIISPLRSLWKFLSLAIRSRCYLEEPLLPRGPFSVEKSLEIAFSLAKEPLLPVARGEILVPLAKEPLLPIAQGGYFSIELSIPFLQDVSLPIAEDLVPILFVWIRGPDSSMEIHSKLCTVMICYLVGSEVDDSGSIGKSQAACNEFGTHCVESGNEFTYSTAAATASGALSLGVAQNSEETAIVVADSDSSKKIVDTFGQRTSIYHGVTRHRWTGRYEAHLWDNICK</sequence>
<dbReference type="EMBL" id="JAMSHJ010000006">
    <property type="protein sequence ID" value="KAI5396830.1"/>
    <property type="molecule type" value="Genomic_DNA"/>
</dbReference>
<proteinExistence type="predicted"/>
<dbReference type="Proteomes" id="UP001058974">
    <property type="component" value="Chromosome 6"/>
</dbReference>
<protein>
    <submittedName>
        <fullName evidence="1">Uncharacterized protein</fullName>
    </submittedName>
</protein>
<organism evidence="1 2">
    <name type="scientific">Pisum sativum</name>
    <name type="common">Garden pea</name>
    <name type="synonym">Lathyrus oleraceus</name>
    <dbReference type="NCBI Taxonomy" id="3888"/>
    <lineage>
        <taxon>Eukaryota</taxon>
        <taxon>Viridiplantae</taxon>
        <taxon>Streptophyta</taxon>
        <taxon>Embryophyta</taxon>
        <taxon>Tracheophyta</taxon>
        <taxon>Spermatophyta</taxon>
        <taxon>Magnoliopsida</taxon>
        <taxon>eudicotyledons</taxon>
        <taxon>Gunneridae</taxon>
        <taxon>Pentapetalae</taxon>
        <taxon>rosids</taxon>
        <taxon>fabids</taxon>
        <taxon>Fabales</taxon>
        <taxon>Fabaceae</taxon>
        <taxon>Papilionoideae</taxon>
        <taxon>50 kb inversion clade</taxon>
        <taxon>NPAAA clade</taxon>
        <taxon>Hologalegina</taxon>
        <taxon>IRL clade</taxon>
        <taxon>Fabeae</taxon>
        <taxon>Lathyrus</taxon>
    </lineage>
</organism>
<gene>
    <name evidence="1" type="ORF">KIW84_062887</name>
</gene>
<reference evidence="1 2" key="1">
    <citation type="journal article" date="2022" name="Nat. Genet.">
        <title>Improved pea reference genome and pan-genome highlight genomic features and evolutionary characteristics.</title>
        <authorList>
            <person name="Yang T."/>
            <person name="Liu R."/>
            <person name="Luo Y."/>
            <person name="Hu S."/>
            <person name="Wang D."/>
            <person name="Wang C."/>
            <person name="Pandey M.K."/>
            <person name="Ge S."/>
            <person name="Xu Q."/>
            <person name="Li N."/>
            <person name="Li G."/>
            <person name="Huang Y."/>
            <person name="Saxena R.K."/>
            <person name="Ji Y."/>
            <person name="Li M."/>
            <person name="Yan X."/>
            <person name="He Y."/>
            <person name="Liu Y."/>
            <person name="Wang X."/>
            <person name="Xiang C."/>
            <person name="Varshney R.K."/>
            <person name="Ding H."/>
            <person name="Gao S."/>
            <person name="Zong X."/>
        </authorList>
    </citation>
    <scope>NUCLEOTIDE SEQUENCE [LARGE SCALE GENOMIC DNA]</scope>
    <source>
        <strain evidence="1 2">cv. Zhongwan 6</strain>
    </source>
</reference>